<evidence type="ECO:0000259" key="1">
    <source>
        <dbReference type="Pfam" id="PF12697"/>
    </source>
</evidence>
<dbReference type="EMBL" id="JACICF010000001">
    <property type="protein sequence ID" value="MBB3763260.1"/>
    <property type="molecule type" value="Genomic_DNA"/>
</dbReference>
<dbReference type="InterPro" id="IPR029058">
    <property type="entry name" value="AB_hydrolase_fold"/>
</dbReference>
<dbReference type="RefSeq" id="WP_183932570.1">
    <property type="nucleotide sequence ID" value="NZ_JACICF010000001.1"/>
</dbReference>
<organism evidence="2 3">
    <name type="scientific">Sphingomicrobium lutaoense</name>
    <dbReference type="NCBI Taxonomy" id="515949"/>
    <lineage>
        <taxon>Bacteria</taxon>
        <taxon>Pseudomonadati</taxon>
        <taxon>Pseudomonadota</taxon>
        <taxon>Alphaproteobacteria</taxon>
        <taxon>Sphingomonadales</taxon>
        <taxon>Sphingomonadaceae</taxon>
        <taxon>Sphingomicrobium</taxon>
    </lineage>
</organism>
<feature type="domain" description="AB hydrolase-1" evidence="1">
    <location>
        <begin position="32"/>
        <end position="275"/>
    </location>
</feature>
<protein>
    <submittedName>
        <fullName evidence="2">Pimeloyl-ACP methyl ester carboxylesterase</fullName>
    </submittedName>
</protein>
<dbReference type="InterPro" id="IPR050266">
    <property type="entry name" value="AB_hydrolase_sf"/>
</dbReference>
<evidence type="ECO:0000313" key="2">
    <source>
        <dbReference type="EMBL" id="MBB3763260.1"/>
    </source>
</evidence>
<dbReference type="AlphaFoldDB" id="A0A839YXQ2"/>
<dbReference type="GO" id="GO:0016020">
    <property type="term" value="C:membrane"/>
    <property type="evidence" value="ECO:0007669"/>
    <property type="project" value="TreeGrafter"/>
</dbReference>
<dbReference type="PANTHER" id="PTHR43798:SF33">
    <property type="entry name" value="HYDROLASE, PUTATIVE (AFU_ORTHOLOGUE AFUA_2G14860)-RELATED"/>
    <property type="match status" value="1"/>
</dbReference>
<gene>
    <name evidence="2" type="ORF">FHS50_000283</name>
</gene>
<reference evidence="2 3" key="1">
    <citation type="submission" date="2020-08" db="EMBL/GenBank/DDBJ databases">
        <title>Genomic Encyclopedia of Type Strains, Phase IV (KMG-IV): sequencing the most valuable type-strain genomes for metagenomic binning, comparative biology and taxonomic classification.</title>
        <authorList>
            <person name="Goeker M."/>
        </authorList>
    </citation>
    <scope>NUCLEOTIDE SEQUENCE [LARGE SCALE GENOMIC DNA]</scope>
    <source>
        <strain evidence="2 3">DSM 24194</strain>
    </source>
</reference>
<dbReference type="PANTHER" id="PTHR43798">
    <property type="entry name" value="MONOACYLGLYCEROL LIPASE"/>
    <property type="match status" value="1"/>
</dbReference>
<dbReference type="SUPFAM" id="SSF53474">
    <property type="entry name" value="alpha/beta-Hydrolases"/>
    <property type="match status" value="1"/>
</dbReference>
<name>A0A839YXQ2_9SPHN</name>
<dbReference type="InterPro" id="IPR000073">
    <property type="entry name" value="AB_hydrolase_1"/>
</dbReference>
<sequence>MADYKDRYWNSADGAIKLHYRDYAGPMDGPPIICMPGLTRNARDFEPVADRFAGEWRVIAVEFRGRGLSGWDPDPERYDPPTYAADILKLLDQLGLADAVFVGTSLGGIVTMLLSATDGERIAGALINDIAPELHEPGIERIRGYVGKQPIYESYAVAAAALKERIGDIYPRWDLAQWEVFARRLMREVKGGVQFDYDPRIADNVLKSSEASMDAWHLLGGLAEIPVTILRGELSDLFTEEMAQRMLKELPRAKLATIPDVGHAPSFDEPESLAALEELLKRVRAAQ</sequence>
<dbReference type="Proteomes" id="UP000578569">
    <property type="component" value="Unassembled WGS sequence"/>
</dbReference>
<evidence type="ECO:0000313" key="3">
    <source>
        <dbReference type="Proteomes" id="UP000578569"/>
    </source>
</evidence>
<accession>A0A839YXQ2</accession>
<dbReference type="Pfam" id="PF12697">
    <property type="entry name" value="Abhydrolase_6"/>
    <property type="match status" value="1"/>
</dbReference>
<proteinExistence type="predicted"/>
<keyword evidence="3" id="KW-1185">Reference proteome</keyword>
<comment type="caution">
    <text evidence="2">The sequence shown here is derived from an EMBL/GenBank/DDBJ whole genome shotgun (WGS) entry which is preliminary data.</text>
</comment>
<dbReference type="Gene3D" id="3.40.50.1820">
    <property type="entry name" value="alpha/beta hydrolase"/>
    <property type="match status" value="1"/>
</dbReference>